<organism evidence="2 3">
    <name type="scientific">Populibacterium corticicola</name>
    <dbReference type="NCBI Taxonomy" id="1812826"/>
    <lineage>
        <taxon>Bacteria</taxon>
        <taxon>Bacillati</taxon>
        <taxon>Actinomycetota</taxon>
        <taxon>Actinomycetes</taxon>
        <taxon>Micrococcales</taxon>
        <taxon>Jonesiaceae</taxon>
        <taxon>Populibacterium</taxon>
    </lineage>
</organism>
<dbReference type="Gene3D" id="2.20.25.10">
    <property type="match status" value="1"/>
</dbReference>
<dbReference type="InterPro" id="IPR003718">
    <property type="entry name" value="OsmC/Ohr_fam"/>
</dbReference>
<evidence type="ECO:0000256" key="1">
    <source>
        <dbReference type="ARBA" id="ARBA00007378"/>
    </source>
</evidence>
<sequence>MSQPLYTTTATSWGGRDGRVATDDSKLDLALSVPSGLGGDDGPGTNPEQLFASAWAACFHGALKAVARQDKVELGDSAVTVTLSIGGEFNSGLNFTAKIQAELEGVDEGTAQDLINKAHEKCPYSRATRGNVDVMLETITSA</sequence>
<dbReference type="Proteomes" id="UP001597391">
    <property type="component" value="Unassembled WGS sequence"/>
</dbReference>
<protein>
    <submittedName>
        <fullName evidence="2">Organic hydroperoxide resistance protein</fullName>
    </submittedName>
</protein>
<name>A0ABW5XE01_9MICO</name>
<dbReference type="Gene3D" id="3.30.300.20">
    <property type="match status" value="1"/>
</dbReference>
<dbReference type="InterPro" id="IPR015946">
    <property type="entry name" value="KH_dom-like_a/b"/>
</dbReference>
<dbReference type="RefSeq" id="WP_377465715.1">
    <property type="nucleotide sequence ID" value="NZ_JBHUOP010000002.1"/>
</dbReference>
<dbReference type="SUPFAM" id="SSF82784">
    <property type="entry name" value="OsmC-like"/>
    <property type="match status" value="1"/>
</dbReference>
<evidence type="ECO:0000313" key="3">
    <source>
        <dbReference type="Proteomes" id="UP001597391"/>
    </source>
</evidence>
<keyword evidence="3" id="KW-1185">Reference proteome</keyword>
<comment type="similarity">
    <text evidence="1">Belongs to the OsmC/Ohr family.</text>
</comment>
<proteinExistence type="inferred from homology"/>
<dbReference type="InterPro" id="IPR019953">
    <property type="entry name" value="OHR"/>
</dbReference>
<accession>A0ABW5XE01</accession>
<dbReference type="EMBL" id="JBHUOP010000002">
    <property type="protein sequence ID" value="MFD2840062.1"/>
    <property type="molecule type" value="Genomic_DNA"/>
</dbReference>
<gene>
    <name evidence="2" type="ORF">ACFSYH_05705</name>
</gene>
<evidence type="ECO:0000313" key="2">
    <source>
        <dbReference type="EMBL" id="MFD2840062.1"/>
    </source>
</evidence>
<dbReference type="Pfam" id="PF02566">
    <property type="entry name" value="OsmC"/>
    <property type="match status" value="1"/>
</dbReference>
<dbReference type="NCBIfam" id="TIGR03561">
    <property type="entry name" value="organ_hyd_perox"/>
    <property type="match status" value="1"/>
</dbReference>
<comment type="caution">
    <text evidence="2">The sequence shown here is derived from an EMBL/GenBank/DDBJ whole genome shotgun (WGS) entry which is preliminary data.</text>
</comment>
<dbReference type="InterPro" id="IPR036102">
    <property type="entry name" value="OsmC/Ohrsf"/>
</dbReference>
<dbReference type="PANTHER" id="PTHR33797">
    <property type="entry name" value="ORGANIC HYDROPEROXIDE RESISTANCE PROTEIN-LIKE"/>
    <property type="match status" value="1"/>
</dbReference>
<reference evidence="3" key="1">
    <citation type="journal article" date="2019" name="Int. J. Syst. Evol. Microbiol.">
        <title>The Global Catalogue of Microorganisms (GCM) 10K type strain sequencing project: providing services to taxonomists for standard genome sequencing and annotation.</title>
        <authorList>
            <consortium name="The Broad Institute Genomics Platform"/>
            <consortium name="The Broad Institute Genome Sequencing Center for Infectious Disease"/>
            <person name="Wu L."/>
            <person name="Ma J."/>
        </authorList>
    </citation>
    <scope>NUCLEOTIDE SEQUENCE [LARGE SCALE GENOMIC DNA]</scope>
    <source>
        <strain evidence="3">KCTC 33576</strain>
    </source>
</reference>
<dbReference type="PANTHER" id="PTHR33797:SF2">
    <property type="entry name" value="ORGANIC HYDROPEROXIDE RESISTANCE PROTEIN-LIKE"/>
    <property type="match status" value="1"/>
</dbReference>